<accession>A0ABU7HBM8</accession>
<gene>
    <name evidence="1" type="ORF">V0R62_13760</name>
</gene>
<comment type="caution">
    <text evidence="1">The sequence shown here is derived from an EMBL/GenBank/DDBJ whole genome shotgun (WGS) entry which is preliminary data.</text>
</comment>
<evidence type="ECO:0008006" key="3">
    <source>
        <dbReference type="Google" id="ProtNLM"/>
    </source>
</evidence>
<evidence type="ECO:0000313" key="2">
    <source>
        <dbReference type="Proteomes" id="UP001354227"/>
    </source>
</evidence>
<keyword evidence="2" id="KW-1185">Reference proteome</keyword>
<organism evidence="1 2">
    <name type="scientific">Pseudomonas carassii</name>
    <dbReference type="NCBI Taxonomy" id="3115855"/>
    <lineage>
        <taxon>Bacteria</taxon>
        <taxon>Pseudomonadati</taxon>
        <taxon>Pseudomonadota</taxon>
        <taxon>Gammaproteobacteria</taxon>
        <taxon>Pseudomonadales</taxon>
        <taxon>Pseudomonadaceae</taxon>
        <taxon>Pseudomonas</taxon>
    </lineage>
</organism>
<proteinExistence type="predicted"/>
<dbReference type="Proteomes" id="UP001354227">
    <property type="component" value="Unassembled WGS sequence"/>
</dbReference>
<reference evidence="1" key="1">
    <citation type="submission" date="2024-01" db="EMBL/GenBank/DDBJ databases">
        <title>Unpublished Manusciprt.</title>
        <authorList>
            <person name="Duman M."/>
            <person name="Valdes E.G."/>
            <person name="Ajmi N."/>
            <person name="Altun S."/>
            <person name="Saticioglu I.B."/>
        </authorList>
    </citation>
    <scope>NUCLEOTIDE SEQUENCE</scope>
    <source>
        <strain evidence="1">137P</strain>
    </source>
</reference>
<protein>
    <recommendedName>
        <fullName evidence="3">Capsule polysaccharide biosynthesis protein</fullName>
    </recommendedName>
</protein>
<dbReference type="RefSeq" id="WP_330104109.1">
    <property type="nucleotide sequence ID" value="NZ_JAZDCT010000016.1"/>
</dbReference>
<evidence type="ECO:0000313" key="1">
    <source>
        <dbReference type="EMBL" id="MEE1888724.1"/>
    </source>
</evidence>
<sequence>MPTIGSAAALRRGKVLAWSKWDERAACAEWRCALFADSHFMFREPYVLCIGRCLFSGKKKSWFGSGRMKRRDLECMVVYMKSVENEICLDQGIYALCGLSAKDLGYLPRPAKLLNRLAGRQGLVRMVAGVVRMLWRNGAAMLFFAREWLMLSAHVRRLATVEVAEAREAAFCSGNRSVEVIRAALPGRGLAWLTLPWAPVEAGKVQGPVVDVFALLDSNDLRRAFCLSVRAVAVLARRPRTRDWVLQSYTAMRWFCVYLALEKAGFDHLLTADHFDRWALLVDGLVSRQRVRGRGAKALEVQLTLVQHGDVRSLDQPASSQSRLPFVLRYKLNAVTQLYVFDDHSRQVFENDILSRRCLARGVEIQRYSPSIDLISLPAEHKVKVLFVGHPICESIQIELFKCLMEAFEVTVYYKPHPTAGMSALARSQGWTVIDDKRIFPAVDLIVSYPSTLVQEYAGQGVGAVMHPLQSQEEGGAGIFADLQSKLTLLGCERIQP</sequence>
<dbReference type="EMBL" id="JAZDCT010000016">
    <property type="protein sequence ID" value="MEE1888724.1"/>
    <property type="molecule type" value="Genomic_DNA"/>
</dbReference>
<name>A0ABU7HBM8_9PSED</name>